<evidence type="ECO:0000313" key="1">
    <source>
        <dbReference type="EMBL" id="MCW4627956.1"/>
    </source>
</evidence>
<name>A0ABT3KBN7_9GAMM</name>
<protein>
    <recommendedName>
        <fullName evidence="3">DUF4145 domain-containing protein</fullName>
    </recommendedName>
</protein>
<gene>
    <name evidence="1" type="ORF">ONZ52_02545</name>
</gene>
<accession>A0ABT3KBN7</accession>
<proteinExistence type="predicted"/>
<reference evidence="1" key="1">
    <citation type="submission" date="2022-11" db="EMBL/GenBank/DDBJ databases">
        <title>Marinomonas sp. nov., isolated from marine algae.</title>
        <authorList>
            <person name="Choi D.G."/>
            <person name="Kim J.M."/>
            <person name="Lee J.K."/>
            <person name="Baek J.H."/>
            <person name="Jeon C.O."/>
        </authorList>
    </citation>
    <scope>NUCLEOTIDE SEQUENCE</scope>
    <source>
        <strain evidence="1">KJ51-3</strain>
    </source>
</reference>
<dbReference type="RefSeq" id="WP_265217079.1">
    <property type="nucleotide sequence ID" value="NZ_JAPEUL010000004.1"/>
</dbReference>
<evidence type="ECO:0000313" key="2">
    <source>
        <dbReference type="Proteomes" id="UP001431181"/>
    </source>
</evidence>
<keyword evidence="2" id="KW-1185">Reference proteome</keyword>
<organism evidence="1 2">
    <name type="scientific">Marinomonas rhodophyticola</name>
    <dbReference type="NCBI Taxonomy" id="2992803"/>
    <lineage>
        <taxon>Bacteria</taxon>
        <taxon>Pseudomonadati</taxon>
        <taxon>Pseudomonadota</taxon>
        <taxon>Gammaproteobacteria</taxon>
        <taxon>Oceanospirillales</taxon>
        <taxon>Oceanospirillaceae</taxon>
        <taxon>Marinomonas</taxon>
    </lineage>
</organism>
<evidence type="ECO:0008006" key="3">
    <source>
        <dbReference type="Google" id="ProtNLM"/>
    </source>
</evidence>
<dbReference type="Proteomes" id="UP001431181">
    <property type="component" value="Unassembled WGS sequence"/>
</dbReference>
<sequence>MFGYPPPPDSQLHNIEEQVKKAVESAMQGYAPRNSDVSQFYSNPATTDLDILFRARYSIEKSLRTIFNSIAEDKRRRPEPVFRIVEYLIKNELIAPQMGNAIREVYSVCSPAIHGEDVSPAQVDFVRNTAPELISALEVISERYA</sequence>
<comment type="caution">
    <text evidence="1">The sequence shown here is derived from an EMBL/GenBank/DDBJ whole genome shotgun (WGS) entry which is preliminary data.</text>
</comment>
<dbReference type="EMBL" id="JAPEUL010000004">
    <property type="protein sequence ID" value="MCW4627956.1"/>
    <property type="molecule type" value="Genomic_DNA"/>
</dbReference>